<dbReference type="EMBL" id="CP042436">
    <property type="protein sequence ID" value="QEC64670.1"/>
    <property type="molecule type" value="Genomic_DNA"/>
</dbReference>
<dbReference type="InterPro" id="IPR025250">
    <property type="entry name" value="DUF4199"/>
</dbReference>
<organism evidence="2 3">
    <name type="scientific">Mucilaginibacter ginsenosidivorans</name>
    <dbReference type="NCBI Taxonomy" id="398053"/>
    <lineage>
        <taxon>Bacteria</taxon>
        <taxon>Pseudomonadati</taxon>
        <taxon>Bacteroidota</taxon>
        <taxon>Sphingobacteriia</taxon>
        <taxon>Sphingobacteriales</taxon>
        <taxon>Sphingobacteriaceae</taxon>
        <taxon>Mucilaginibacter</taxon>
    </lineage>
</organism>
<dbReference type="OrthoDB" id="1122768at2"/>
<protein>
    <submittedName>
        <fullName evidence="2">DUF4199 domain-containing protein</fullName>
    </submittedName>
</protein>
<dbReference type="Proteomes" id="UP000321479">
    <property type="component" value="Chromosome"/>
</dbReference>
<dbReference type="KEGG" id="mgin:FRZ54_19570"/>
<dbReference type="AlphaFoldDB" id="A0A5B8UZR7"/>
<keyword evidence="1" id="KW-0472">Membrane</keyword>
<reference evidence="2 3" key="1">
    <citation type="journal article" date="2017" name="Curr. Microbiol.">
        <title>Mucilaginibacter ginsenosidivorans sp. nov., Isolated from Soil of Ginseng Field.</title>
        <authorList>
            <person name="Kim M.M."/>
            <person name="Siddiqi M.Z."/>
            <person name="Im W.T."/>
        </authorList>
    </citation>
    <scope>NUCLEOTIDE SEQUENCE [LARGE SCALE GENOMIC DNA]</scope>
    <source>
        <strain evidence="2 3">Gsoil 3017</strain>
    </source>
</reference>
<gene>
    <name evidence="2" type="ORF">FRZ54_19570</name>
</gene>
<feature type="transmembrane region" description="Helical" evidence="1">
    <location>
        <begin position="12"/>
        <end position="34"/>
    </location>
</feature>
<keyword evidence="1" id="KW-0812">Transmembrane</keyword>
<feature type="transmembrane region" description="Helical" evidence="1">
    <location>
        <begin position="40"/>
        <end position="56"/>
    </location>
</feature>
<dbReference type="RefSeq" id="WP_147033504.1">
    <property type="nucleotide sequence ID" value="NZ_CP042436.1"/>
</dbReference>
<evidence type="ECO:0000256" key="1">
    <source>
        <dbReference type="SAM" id="Phobius"/>
    </source>
</evidence>
<evidence type="ECO:0000313" key="2">
    <source>
        <dbReference type="EMBL" id="QEC64670.1"/>
    </source>
</evidence>
<sequence length="180" mass="19766">MEQLKPNPTKVATKWALINLLVSIVLTYLIQFASTDPNSPLKYLGYLPFIIFLILTQKEFKDQQGGYLTFGEGFSAGFRYAVFTSILLALFTYVYLAFLSPEIMQKAAEQARAQMEAKGMSSEDIDKAIGYTIKLGPIIGAFVLAIIDTIIGIAIALVGAAIFKKERSAYDPEPPADPTV</sequence>
<keyword evidence="1" id="KW-1133">Transmembrane helix</keyword>
<feature type="transmembrane region" description="Helical" evidence="1">
    <location>
        <begin position="138"/>
        <end position="163"/>
    </location>
</feature>
<feature type="transmembrane region" description="Helical" evidence="1">
    <location>
        <begin position="77"/>
        <end position="98"/>
    </location>
</feature>
<name>A0A5B8UZR7_9SPHI</name>
<dbReference type="Pfam" id="PF13858">
    <property type="entry name" value="DUF4199"/>
    <property type="match status" value="1"/>
</dbReference>
<keyword evidence="3" id="KW-1185">Reference proteome</keyword>
<evidence type="ECO:0000313" key="3">
    <source>
        <dbReference type="Proteomes" id="UP000321479"/>
    </source>
</evidence>
<proteinExistence type="predicted"/>
<accession>A0A5B8UZR7</accession>